<protein>
    <submittedName>
        <fullName evidence="4">Glycosyltransferase family 4 protein</fullName>
    </submittedName>
</protein>
<evidence type="ECO:0000313" key="4">
    <source>
        <dbReference type="EMBL" id="MEZ7196958.1"/>
    </source>
</evidence>
<dbReference type="InterPro" id="IPR028098">
    <property type="entry name" value="Glyco_trans_4-like_N"/>
</dbReference>
<organism evidence="4 5">
    <name type="scientific">Pseudodesulfovibrio karagichevae</name>
    <dbReference type="NCBI Taxonomy" id="3239305"/>
    <lineage>
        <taxon>Bacteria</taxon>
        <taxon>Pseudomonadati</taxon>
        <taxon>Thermodesulfobacteriota</taxon>
        <taxon>Desulfovibrionia</taxon>
        <taxon>Desulfovibrionales</taxon>
        <taxon>Desulfovibrionaceae</taxon>
    </lineage>
</organism>
<accession>A0ABV4K1X6</accession>
<evidence type="ECO:0000256" key="1">
    <source>
        <dbReference type="ARBA" id="ARBA00022679"/>
    </source>
</evidence>
<dbReference type="Proteomes" id="UP001568698">
    <property type="component" value="Unassembled WGS sequence"/>
</dbReference>
<keyword evidence="1" id="KW-0808">Transferase</keyword>
<dbReference type="PANTHER" id="PTHR46401">
    <property type="entry name" value="GLYCOSYLTRANSFERASE WBBK-RELATED"/>
    <property type="match status" value="1"/>
</dbReference>
<dbReference type="Pfam" id="PF00534">
    <property type="entry name" value="Glycos_transf_1"/>
    <property type="match status" value="1"/>
</dbReference>
<comment type="caution">
    <text evidence="4">The sequence shown here is derived from an EMBL/GenBank/DDBJ whole genome shotgun (WGS) entry which is preliminary data.</text>
</comment>
<feature type="domain" description="Glycosyl transferase family 1" evidence="2">
    <location>
        <begin position="210"/>
        <end position="346"/>
    </location>
</feature>
<reference evidence="4 5" key="1">
    <citation type="submission" date="2024-08" db="EMBL/GenBank/DDBJ databases">
        <title>Sulfate-reducing bacteria isolated from formation water of the oil field in Kazakhstan and description of Pseudodesulfovibrio sp.</title>
        <authorList>
            <person name="Bidzhieva S.K."/>
            <person name="Tourova T.P."/>
            <person name="Grouzdev D.S."/>
            <person name="Beletsky A.V."/>
            <person name="Sokolova D.S."/>
            <person name="Samigullina S.R."/>
            <person name="Poltaraus A.B."/>
            <person name="Avtukh A.N."/>
            <person name="Tereshina V.M."/>
            <person name="Zhaparov N.S."/>
            <person name="Mardanov A.V."/>
            <person name="Nazina T.N."/>
        </authorList>
    </citation>
    <scope>NUCLEOTIDE SEQUENCE [LARGE SCALE GENOMIC DNA]</scope>
    <source>
        <strain evidence="4 5">9FUS</strain>
    </source>
</reference>
<dbReference type="EMBL" id="JBGLYH010000022">
    <property type="protein sequence ID" value="MEZ7196958.1"/>
    <property type="molecule type" value="Genomic_DNA"/>
</dbReference>
<evidence type="ECO:0000259" key="2">
    <source>
        <dbReference type="Pfam" id="PF00534"/>
    </source>
</evidence>
<keyword evidence="5" id="KW-1185">Reference proteome</keyword>
<name>A0ABV4K1X6_9BACT</name>
<dbReference type="InterPro" id="IPR001296">
    <property type="entry name" value="Glyco_trans_1"/>
</dbReference>
<dbReference type="CDD" id="cd03809">
    <property type="entry name" value="GT4_MtfB-like"/>
    <property type="match status" value="1"/>
</dbReference>
<gene>
    <name evidence="4" type="ORF">AB6M95_09375</name>
</gene>
<sequence length="369" mass="40880">MPGILVNALPLMVVGTGVGRYLRGLYGALEAELDEGWSIGYFTGRSVDSGLPGCPAPGWRERVGQLLWRMPTPIALRARLVRNGLQERRFARLCGDWTVYHEAGYFPMPCGRREARIVFTMHDLSLLLHPEWHPAERVAFWKRHFAERVGWADAFCAVSEFTKRQMTEHLALSPDRITVTPLGVDEAAFNRRDDLEAQALLDKAGVSGGYLLFVGSGDPRKRLNHAVEVLELLGWPLPLVVVGWSGWDHARARGVVDIGYVSDRVLAQLYRRARLLLMPSEYEGFGLPVLEAMACGCPVLSSGAEALREVGGDATARVDTLDPRSFAEAVDALVGDDRRLADMAAKGVARAKQFSWQETARKTLRAFRG</sequence>
<proteinExistence type="predicted"/>
<evidence type="ECO:0000313" key="5">
    <source>
        <dbReference type="Proteomes" id="UP001568698"/>
    </source>
</evidence>
<dbReference type="SUPFAM" id="SSF53756">
    <property type="entry name" value="UDP-Glycosyltransferase/glycogen phosphorylase"/>
    <property type="match status" value="1"/>
</dbReference>
<dbReference type="Gene3D" id="3.40.50.2000">
    <property type="entry name" value="Glycogen Phosphorylase B"/>
    <property type="match status" value="2"/>
</dbReference>
<dbReference type="PANTHER" id="PTHR46401:SF2">
    <property type="entry name" value="GLYCOSYLTRANSFERASE WBBK-RELATED"/>
    <property type="match status" value="1"/>
</dbReference>
<dbReference type="Pfam" id="PF13439">
    <property type="entry name" value="Glyco_transf_4"/>
    <property type="match status" value="1"/>
</dbReference>
<evidence type="ECO:0000259" key="3">
    <source>
        <dbReference type="Pfam" id="PF13439"/>
    </source>
</evidence>
<dbReference type="RefSeq" id="WP_371386477.1">
    <property type="nucleotide sequence ID" value="NZ_JBGLYH010000022.1"/>
</dbReference>
<feature type="domain" description="Glycosyltransferase subfamily 4-like N-terminal" evidence="3">
    <location>
        <begin position="17"/>
        <end position="186"/>
    </location>
</feature>